<dbReference type="PANTHER" id="PTHR30237:SF2">
    <property type="entry name" value="MUREIN TETRAPEPTIDE CARBOXYPEPTIDASE"/>
    <property type="match status" value="1"/>
</dbReference>
<feature type="active site" description="Charge relay system" evidence="6">
    <location>
        <position position="193"/>
    </location>
</feature>
<evidence type="ECO:0000256" key="4">
    <source>
        <dbReference type="ARBA" id="ARBA00022801"/>
    </source>
</evidence>
<evidence type="ECO:0000313" key="10">
    <source>
        <dbReference type="Proteomes" id="UP000472580"/>
    </source>
</evidence>
<dbReference type="PIRSF" id="PIRSF028757">
    <property type="entry name" value="LD-carboxypeptidase"/>
    <property type="match status" value="1"/>
</dbReference>
<dbReference type="InterPro" id="IPR027478">
    <property type="entry name" value="LdcA_N"/>
</dbReference>
<dbReference type="RefSeq" id="WP_160334108.1">
    <property type="nucleotide sequence ID" value="NZ_WSRP01000001.1"/>
</dbReference>
<evidence type="ECO:0000313" key="9">
    <source>
        <dbReference type="EMBL" id="MVX55671.1"/>
    </source>
</evidence>
<dbReference type="PANTHER" id="PTHR30237">
    <property type="entry name" value="MURAMOYLTETRAPEPTIDE CARBOXYPEPTIDASE"/>
    <property type="match status" value="1"/>
</dbReference>
<feature type="active site" description="Nucleophile" evidence="6">
    <location>
        <position position="100"/>
    </location>
</feature>
<comment type="similarity">
    <text evidence="1">Belongs to the peptidase S66 family.</text>
</comment>
<dbReference type="InterPro" id="IPR003507">
    <property type="entry name" value="S66_fam"/>
</dbReference>
<dbReference type="Gene3D" id="3.40.50.10740">
    <property type="entry name" value="Class I glutamine amidotransferase-like"/>
    <property type="match status" value="1"/>
</dbReference>
<dbReference type="Gene3D" id="3.50.30.60">
    <property type="entry name" value="LD-carboxypeptidase A C-terminal domain-like"/>
    <property type="match status" value="1"/>
</dbReference>
<keyword evidence="5" id="KW-0720">Serine protease</keyword>
<keyword evidence="10" id="KW-1185">Reference proteome</keyword>
<feature type="domain" description="LD-carboxypeptidase C-terminal" evidence="8">
    <location>
        <begin position="162"/>
        <end position="276"/>
    </location>
</feature>
<dbReference type="AlphaFoldDB" id="A0A6L6YKT0"/>
<evidence type="ECO:0000259" key="7">
    <source>
        <dbReference type="Pfam" id="PF02016"/>
    </source>
</evidence>
<dbReference type="Pfam" id="PF17676">
    <property type="entry name" value="Peptidase_S66C"/>
    <property type="match status" value="1"/>
</dbReference>
<keyword evidence="3" id="KW-0645">Protease</keyword>
<evidence type="ECO:0000256" key="2">
    <source>
        <dbReference type="ARBA" id="ARBA00022645"/>
    </source>
</evidence>
<protein>
    <submittedName>
        <fullName evidence="9">LD-carboxypeptidase</fullName>
    </submittedName>
</protein>
<dbReference type="Proteomes" id="UP000472580">
    <property type="component" value="Unassembled WGS sequence"/>
</dbReference>
<accession>A0A6L6YKT0</accession>
<reference evidence="9 10" key="1">
    <citation type="submission" date="2019-12" db="EMBL/GenBank/DDBJ databases">
        <title>Microbes associate with the intestines of laboratory mice.</title>
        <authorList>
            <person name="Navarre W."/>
            <person name="Wong E."/>
        </authorList>
    </citation>
    <scope>NUCLEOTIDE SEQUENCE [LARGE SCALE GENOMIC DNA]</scope>
    <source>
        <strain evidence="9 10">NM82_D38</strain>
    </source>
</reference>
<keyword evidence="4" id="KW-0378">Hydrolase</keyword>
<proteinExistence type="inferred from homology"/>
<dbReference type="InterPro" id="IPR029062">
    <property type="entry name" value="Class_I_gatase-like"/>
</dbReference>
<feature type="active site" description="Charge relay system" evidence="6">
    <location>
        <position position="263"/>
    </location>
</feature>
<dbReference type="OrthoDB" id="9807329at2"/>
<organism evidence="9 10">
    <name type="scientific">Parasutterella muris</name>
    <dbReference type="NCBI Taxonomy" id="2565572"/>
    <lineage>
        <taxon>Bacteria</taxon>
        <taxon>Pseudomonadati</taxon>
        <taxon>Pseudomonadota</taxon>
        <taxon>Betaproteobacteria</taxon>
        <taxon>Burkholderiales</taxon>
        <taxon>Sutterellaceae</taxon>
        <taxon>Parasutterella</taxon>
    </lineage>
</organism>
<dbReference type="InterPro" id="IPR040449">
    <property type="entry name" value="Peptidase_S66_N"/>
</dbReference>
<keyword evidence="2 9" id="KW-0121">Carboxypeptidase</keyword>
<evidence type="ECO:0000256" key="3">
    <source>
        <dbReference type="ARBA" id="ARBA00022670"/>
    </source>
</evidence>
<dbReference type="InterPro" id="IPR027461">
    <property type="entry name" value="Carboxypeptidase_A_C_sf"/>
</dbReference>
<dbReference type="SUPFAM" id="SSF141986">
    <property type="entry name" value="LD-carboxypeptidase A C-terminal domain-like"/>
    <property type="match status" value="1"/>
</dbReference>
<name>A0A6L6YKT0_9BURK</name>
<sequence>MNRVGITAPSGNVLDIEAVERARALFEGRGWDVAVGESVYSSSMRFGGSSESARTSDFNHMCMKEELVLCARGGYGFSRILPGVDFSVIAQKGTWVAGFSDITFFSLAYLALTGGKSLQAPTASVLGNLECDPYTIETFFNVLGATDYTLDFHTPFHDFETEGKLWGGNLSILCAALGTPYFPRIKGGILFVEDVDEPAYKIERNLNQLIQSGVIENQKAVLLGDFSQVRRSAHDFGYGLDEALSFASMHTSTPFISGLPFGHKMKMATLVVGAQSVLSIRSHKALLTMKGCPAFRERIRL</sequence>
<evidence type="ECO:0000256" key="1">
    <source>
        <dbReference type="ARBA" id="ARBA00010233"/>
    </source>
</evidence>
<dbReference type="SUPFAM" id="SSF52317">
    <property type="entry name" value="Class I glutamine amidotransferase-like"/>
    <property type="match status" value="1"/>
</dbReference>
<gene>
    <name evidence="9" type="ORF">E5987_00395</name>
</gene>
<dbReference type="Pfam" id="PF02016">
    <property type="entry name" value="Peptidase_S66"/>
    <property type="match status" value="1"/>
</dbReference>
<evidence type="ECO:0000259" key="8">
    <source>
        <dbReference type="Pfam" id="PF17676"/>
    </source>
</evidence>
<dbReference type="GO" id="GO:0008236">
    <property type="term" value="F:serine-type peptidase activity"/>
    <property type="evidence" value="ECO:0007669"/>
    <property type="project" value="UniProtKB-KW"/>
</dbReference>
<dbReference type="GO" id="GO:0006508">
    <property type="term" value="P:proteolysis"/>
    <property type="evidence" value="ECO:0007669"/>
    <property type="project" value="UniProtKB-KW"/>
</dbReference>
<dbReference type="GO" id="GO:0004180">
    <property type="term" value="F:carboxypeptidase activity"/>
    <property type="evidence" value="ECO:0007669"/>
    <property type="project" value="UniProtKB-KW"/>
</dbReference>
<dbReference type="CDD" id="cd07025">
    <property type="entry name" value="Peptidase_S66"/>
    <property type="match status" value="1"/>
</dbReference>
<evidence type="ECO:0000256" key="5">
    <source>
        <dbReference type="ARBA" id="ARBA00022825"/>
    </source>
</evidence>
<dbReference type="EMBL" id="WSRP01000001">
    <property type="protein sequence ID" value="MVX55671.1"/>
    <property type="molecule type" value="Genomic_DNA"/>
</dbReference>
<comment type="caution">
    <text evidence="9">The sequence shown here is derived from an EMBL/GenBank/DDBJ whole genome shotgun (WGS) entry which is preliminary data.</text>
</comment>
<dbReference type="InterPro" id="IPR040921">
    <property type="entry name" value="Peptidase_S66C"/>
</dbReference>
<evidence type="ECO:0000256" key="6">
    <source>
        <dbReference type="PIRSR" id="PIRSR028757-1"/>
    </source>
</evidence>
<feature type="domain" description="LD-carboxypeptidase N-terminal" evidence="7">
    <location>
        <begin position="4"/>
        <end position="118"/>
    </location>
</feature>